<reference evidence="2 3" key="1">
    <citation type="submission" date="2019-01" db="EMBL/GenBank/DDBJ databases">
        <title>Genome sequencing of the rare red list fungi Fomitopsis rosea.</title>
        <authorList>
            <person name="Buettner E."/>
            <person name="Kellner H."/>
        </authorList>
    </citation>
    <scope>NUCLEOTIDE SEQUENCE [LARGE SCALE GENOMIC DNA]</scope>
    <source>
        <strain evidence="2 3">DSM 105464</strain>
    </source>
</reference>
<proteinExistence type="predicted"/>
<sequence>MRFGLLQSGCLFALAASAYAASLPDKLTLLVPPSHVQVNSTVCPGWSMPADETRYYGTAPCLRSPRSAPNSLESLGFIEAMNITIFAPNGTDISSVGVNTVPDNITGHGDCGSYPGSSYSGCAVAADTGTYTIRWNLTYTMSADPSQANASYCGPAPFSTQIFVLNQTFDTFTVLGQGNAHTNTEITTTTTLPTKPTGNLKVAGALDMRVSGEVGWIGAAAVVMGMMLTI</sequence>
<dbReference type="EMBL" id="SEKV01000294">
    <property type="protein sequence ID" value="TFY59647.1"/>
    <property type="molecule type" value="Genomic_DNA"/>
</dbReference>
<evidence type="ECO:0000313" key="3">
    <source>
        <dbReference type="Proteomes" id="UP000298390"/>
    </source>
</evidence>
<dbReference type="Proteomes" id="UP000298390">
    <property type="component" value="Unassembled WGS sequence"/>
</dbReference>
<keyword evidence="1" id="KW-0732">Signal</keyword>
<gene>
    <name evidence="2" type="ORF">EVJ58_g5651</name>
</gene>
<evidence type="ECO:0000256" key="1">
    <source>
        <dbReference type="SAM" id="SignalP"/>
    </source>
</evidence>
<comment type="caution">
    <text evidence="2">The sequence shown here is derived from an EMBL/GenBank/DDBJ whole genome shotgun (WGS) entry which is preliminary data.</text>
</comment>
<protein>
    <submittedName>
        <fullName evidence="2">Uncharacterized protein</fullName>
    </submittedName>
</protein>
<feature type="signal peptide" evidence="1">
    <location>
        <begin position="1"/>
        <end position="20"/>
    </location>
</feature>
<feature type="chain" id="PRO_5021344301" evidence="1">
    <location>
        <begin position="21"/>
        <end position="230"/>
    </location>
</feature>
<organism evidence="2 3">
    <name type="scientific">Rhodofomes roseus</name>
    <dbReference type="NCBI Taxonomy" id="34475"/>
    <lineage>
        <taxon>Eukaryota</taxon>
        <taxon>Fungi</taxon>
        <taxon>Dikarya</taxon>
        <taxon>Basidiomycota</taxon>
        <taxon>Agaricomycotina</taxon>
        <taxon>Agaricomycetes</taxon>
        <taxon>Polyporales</taxon>
        <taxon>Rhodofomes</taxon>
    </lineage>
</organism>
<accession>A0A4Y9YDL0</accession>
<evidence type="ECO:0000313" key="2">
    <source>
        <dbReference type="EMBL" id="TFY59647.1"/>
    </source>
</evidence>
<name>A0A4Y9YDL0_9APHY</name>
<dbReference type="AlphaFoldDB" id="A0A4Y9YDL0"/>